<dbReference type="AlphaFoldDB" id="A0ABD0LEI2"/>
<evidence type="ECO:0000313" key="1">
    <source>
        <dbReference type="EMBL" id="KAK7497566.1"/>
    </source>
</evidence>
<dbReference type="Proteomes" id="UP001519460">
    <property type="component" value="Unassembled WGS sequence"/>
</dbReference>
<proteinExistence type="predicted"/>
<keyword evidence="2" id="KW-1185">Reference proteome</keyword>
<accession>A0ABD0LEI2</accession>
<evidence type="ECO:0000313" key="2">
    <source>
        <dbReference type="Proteomes" id="UP001519460"/>
    </source>
</evidence>
<sequence>MFLRAGNAGFLVSLRPRSRSEHSFAICGPLGIPFITGVTTRTAALAIHPSPSASLTWAIEQAGSDGQMTRVDVESRLQTPGPLWPNDD</sequence>
<comment type="caution">
    <text evidence="1">The sequence shown here is derived from an EMBL/GenBank/DDBJ whole genome shotgun (WGS) entry which is preliminary data.</text>
</comment>
<dbReference type="EMBL" id="JACVVK020000057">
    <property type="protein sequence ID" value="KAK7497566.1"/>
    <property type="molecule type" value="Genomic_DNA"/>
</dbReference>
<protein>
    <submittedName>
        <fullName evidence="1">Uncharacterized protein</fullName>
    </submittedName>
</protein>
<organism evidence="1 2">
    <name type="scientific">Batillaria attramentaria</name>
    <dbReference type="NCBI Taxonomy" id="370345"/>
    <lineage>
        <taxon>Eukaryota</taxon>
        <taxon>Metazoa</taxon>
        <taxon>Spiralia</taxon>
        <taxon>Lophotrochozoa</taxon>
        <taxon>Mollusca</taxon>
        <taxon>Gastropoda</taxon>
        <taxon>Caenogastropoda</taxon>
        <taxon>Sorbeoconcha</taxon>
        <taxon>Cerithioidea</taxon>
        <taxon>Batillariidae</taxon>
        <taxon>Batillaria</taxon>
    </lineage>
</organism>
<reference evidence="1 2" key="1">
    <citation type="journal article" date="2023" name="Sci. Data">
        <title>Genome assembly of the Korean intertidal mud-creeper Batillaria attramentaria.</title>
        <authorList>
            <person name="Patra A.K."/>
            <person name="Ho P.T."/>
            <person name="Jun S."/>
            <person name="Lee S.J."/>
            <person name="Kim Y."/>
            <person name="Won Y.J."/>
        </authorList>
    </citation>
    <scope>NUCLEOTIDE SEQUENCE [LARGE SCALE GENOMIC DNA]</scope>
    <source>
        <strain evidence="1">Wonlab-2016</strain>
    </source>
</reference>
<gene>
    <name evidence="1" type="ORF">BaRGS_00011206</name>
</gene>
<name>A0ABD0LEI2_9CAEN</name>
<feature type="non-terminal residue" evidence="1">
    <location>
        <position position="88"/>
    </location>
</feature>